<keyword evidence="3" id="KW-1185">Reference proteome</keyword>
<dbReference type="AlphaFoldDB" id="A0A4S8JMQ3"/>
<reference evidence="2 3" key="1">
    <citation type="journal article" date="2019" name="Nat. Plants">
        <title>Genome sequencing of Musa balbisiana reveals subgenome evolution and function divergence in polyploid bananas.</title>
        <authorList>
            <person name="Yao X."/>
        </authorList>
    </citation>
    <scope>NUCLEOTIDE SEQUENCE [LARGE SCALE GENOMIC DNA]</scope>
    <source>
        <strain evidence="3">cv. DH-PKW</strain>
        <tissue evidence="2">Leaves</tissue>
    </source>
</reference>
<dbReference type="Proteomes" id="UP000317650">
    <property type="component" value="Chromosome 1"/>
</dbReference>
<name>A0A4S8JMQ3_MUSBA</name>
<accession>A0A4S8JMQ3</accession>
<organism evidence="2 3">
    <name type="scientific">Musa balbisiana</name>
    <name type="common">Banana</name>
    <dbReference type="NCBI Taxonomy" id="52838"/>
    <lineage>
        <taxon>Eukaryota</taxon>
        <taxon>Viridiplantae</taxon>
        <taxon>Streptophyta</taxon>
        <taxon>Embryophyta</taxon>
        <taxon>Tracheophyta</taxon>
        <taxon>Spermatophyta</taxon>
        <taxon>Magnoliopsida</taxon>
        <taxon>Liliopsida</taxon>
        <taxon>Zingiberales</taxon>
        <taxon>Musaceae</taxon>
        <taxon>Musa</taxon>
    </lineage>
</organism>
<proteinExistence type="predicted"/>
<protein>
    <submittedName>
        <fullName evidence="2">Uncharacterized protein</fullName>
    </submittedName>
</protein>
<sequence length="73" mass="8439">MEMKYVKMTTQHPTSNAKPSFRASIRLKFRTTVFSYPIFRASPPLVEASAERNHRIPKHPLSMSNAESNNFQE</sequence>
<evidence type="ECO:0000313" key="3">
    <source>
        <dbReference type="Proteomes" id="UP000317650"/>
    </source>
</evidence>
<evidence type="ECO:0000256" key="1">
    <source>
        <dbReference type="SAM" id="MobiDB-lite"/>
    </source>
</evidence>
<gene>
    <name evidence="2" type="ORF">C4D60_Mb01t15570</name>
</gene>
<evidence type="ECO:0000313" key="2">
    <source>
        <dbReference type="EMBL" id="THU63421.1"/>
    </source>
</evidence>
<feature type="region of interest" description="Disordered" evidence="1">
    <location>
        <begin position="48"/>
        <end position="73"/>
    </location>
</feature>
<dbReference type="EMBL" id="PYDT01000004">
    <property type="protein sequence ID" value="THU63421.1"/>
    <property type="molecule type" value="Genomic_DNA"/>
</dbReference>
<comment type="caution">
    <text evidence="2">The sequence shown here is derived from an EMBL/GenBank/DDBJ whole genome shotgun (WGS) entry which is preliminary data.</text>
</comment>
<feature type="compositionally biased region" description="Polar residues" evidence="1">
    <location>
        <begin position="62"/>
        <end position="73"/>
    </location>
</feature>